<comment type="subcellular location">
    <subcellularLocation>
        <location evidence="2">Nucleus</location>
    </subcellularLocation>
</comment>
<evidence type="ECO:0000256" key="3">
    <source>
        <dbReference type="ARBA" id="ARBA00006958"/>
    </source>
</evidence>
<dbReference type="AlphaFoldDB" id="A0A3S1A3T6"/>
<comment type="cofactor">
    <cofactor evidence="1">
        <name>a divalent metal cation</name>
        <dbReference type="ChEBI" id="CHEBI:60240"/>
    </cofactor>
</comment>
<comment type="similarity">
    <text evidence="3">Belongs to the HARBI1 family.</text>
</comment>
<dbReference type="PANTHER" id="PTHR22930">
    <property type="match status" value="1"/>
</dbReference>
<proteinExistence type="inferred from homology"/>
<reference evidence="9 10" key="1">
    <citation type="submission" date="2019-01" db="EMBL/GenBank/DDBJ databases">
        <title>A draft genome assembly of the solar-powered sea slug Elysia chlorotica.</title>
        <authorList>
            <person name="Cai H."/>
            <person name="Li Q."/>
            <person name="Fang X."/>
            <person name="Li J."/>
            <person name="Curtis N.E."/>
            <person name="Altenburger A."/>
            <person name="Shibata T."/>
            <person name="Feng M."/>
            <person name="Maeda T."/>
            <person name="Schwartz J.A."/>
            <person name="Shigenobu S."/>
            <person name="Lundholm N."/>
            <person name="Nishiyama T."/>
            <person name="Yang H."/>
            <person name="Hasebe M."/>
            <person name="Li S."/>
            <person name="Pierce S.K."/>
            <person name="Wang J."/>
        </authorList>
    </citation>
    <scope>NUCLEOTIDE SEQUENCE [LARGE SCALE GENOMIC DNA]</scope>
    <source>
        <strain evidence="9">EC2010</strain>
        <tissue evidence="9">Whole organism of an adult</tissue>
    </source>
</reference>
<dbReference type="EMBL" id="RQTK01000044">
    <property type="protein sequence ID" value="RUS89926.1"/>
    <property type="molecule type" value="Genomic_DNA"/>
</dbReference>
<sequence length="362" mass="41446">MIVNRGVFSSLLQELKLTDSKDFMEFFRISPQLFHILMDALRDDLTKCHTNYKKPIDPERKLMLTLRYLATGATFRTIHKTFGLGLSTARLAIYDVCSAIQKQLTPSELPNQTAESLRETSEHFYRRWKYPHCIGALARRSIRIKRISGGNITQPYNRNHDLLLQVQAVTDADGMFTFLEIGEYVDTYPFKASSLGQAIMNKEIPIPSEEPVLNATTLPYVFVSDETFPLVANVMRPYPKRNVTYCSTKRAYNHCHSQVRQVAERTFDKMTSRWGILEGTLVVNYNFAKLIVIACCILHNFVERRKTLDNYNDQTLEDITIPGDQATEHGEKKTPINTMGRPAVYALHVRDSIANLIENDLS</sequence>
<keyword evidence="5" id="KW-0479">Metal-binding</keyword>
<dbReference type="GO" id="GO:0046872">
    <property type="term" value="F:metal ion binding"/>
    <property type="evidence" value="ECO:0007669"/>
    <property type="project" value="UniProtKB-KW"/>
</dbReference>
<name>A0A3S1A3T6_ELYCH</name>
<evidence type="ECO:0000313" key="10">
    <source>
        <dbReference type="Proteomes" id="UP000271974"/>
    </source>
</evidence>
<comment type="caution">
    <text evidence="9">The sequence shown here is derived from an EMBL/GenBank/DDBJ whole genome shotgun (WGS) entry which is preliminary data.</text>
</comment>
<evidence type="ECO:0000256" key="4">
    <source>
        <dbReference type="ARBA" id="ARBA00022722"/>
    </source>
</evidence>
<evidence type="ECO:0000256" key="7">
    <source>
        <dbReference type="ARBA" id="ARBA00023242"/>
    </source>
</evidence>
<protein>
    <recommendedName>
        <fullName evidence="8">DDE Tnp4 domain-containing protein</fullName>
    </recommendedName>
</protein>
<evidence type="ECO:0000256" key="2">
    <source>
        <dbReference type="ARBA" id="ARBA00004123"/>
    </source>
</evidence>
<accession>A0A3S1A3T6</accession>
<dbReference type="PANTHER" id="PTHR22930:SF269">
    <property type="entry name" value="NUCLEASE HARBI1-LIKE PROTEIN"/>
    <property type="match status" value="1"/>
</dbReference>
<dbReference type="OrthoDB" id="1696965at2759"/>
<dbReference type="InterPro" id="IPR045249">
    <property type="entry name" value="HARBI1-like"/>
</dbReference>
<evidence type="ECO:0000256" key="5">
    <source>
        <dbReference type="ARBA" id="ARBA00022723"/>
    </source>
</evidence>
<keyword evidence="6" id="KW-0378">Hydrolase</keyword>
<dbReference type="GO" id="GO:0005634">
    <property type="term" value="C:nucleus"/>
    <property type="evidence" value="ECO:0007669"/>
    <property type="project" value="UniProtKB-SubCell"/>
</dbReference>
<dbReference type="GO" id="GO:0016787">
    <property type="term" value="F:hydrolase activity"/>
    <property type="evidence" value="ECO:0007669"/>
    <property type="project" value="UniProtKB-KW"/>
</dbReference>
<keyword evidence="4" id="KW-0540">Nuclease</keyword>
<keyword evidence="10" id="KW-1185">Reference proteome</keyword>
<dbReference type="Proteomes" id="UP000271974">
    <property type="component" value="Unassembled WGS sequence"/>
</dbReference>
<dbReference type="Pfam" id="PF13359">
    <property type="entry name" value="DDE_Tnp_4"/>
    <property type="match status" value="1"/>
</dbReference>
<evidence type="ECO:0000256" key="6">
    <source>
        <dbReference type="ARBA" id="ARBA00022801"/>
    </source>
</evidence>
<dbReference type="STRING" id="188477.A0A3S1A3T6"/>
<evidence type="ECO:0000259" key="8">
    <source>
        <dbReference type="Pfam" id="PF13359"/>
    </source>
</evidence>
<evidence type="ECO:0000313" key="9">
    <source>
        <dbReference type="EMBL" id="RUS89926.1"/>
    </source>
</evidence>
<dbReference type="GO" id="GO:0004518">
    <property type="term" value="F:nuclease activity"/>
    <property type="evidence" value="ECO:0007669"/>
    <property type="project" value="UniProtKB-KW"/>
</dbReference>
<feature type="domain" description="DDE Tnp4" evidence="8">
    <location>
        <begin position="156"/>
        <end position="300"/>
    </location>
</feature>
<evidence type="ECO:0000256" key="1">
    <source>
        <dbReference type="ARBA" id="ARBA00001968"/>
    </source>
</evidence>
<dbReference type="InterPro" id="IPR027806">
    <property type="entry name" value="HARBI1_dom"/>
</dbReference>
<organism evidence="9 10">
    <name type="scientific">Elysia chlorotica</name>
    <name type="common">Eastern emerald elysia</name>
    <name type="synonym">Sea slug</name>
    <dbReference type="NCBI Taxonomy" id="188477"/>
    <lineage>
        <taxon>Eukaryota</taxon>
        <taxon>Metazoa</taxon>
        <taxon>Spiralia</taxon>
        <taxon>Lophotrochozoa</taxon>
        <taxon>Mollusca</taxon>
        <taxon>Gastropoda</taxon>
        <taxon>Heterobranchia</taxon>
        <taxon>Euthyneura</taxon>
        <taxon>Panpulmonata</taxon>
        <taxon>Sacoglossa</taxon>
        <taxon>Placobranchoidea</taxon>
        <taxon>Plakobranchidae</taxon>
        <taxon>Elysia</taxon>
    </lineage>
</organism>
<gene>
    <name evidence="9" type="ORF">EGW08_002278</name>
</gene>
<keyword evidence="7" id="KW-0539">Nucleus</keyword>